<evidence type="ECO:0000313" key="3">
    <source>
        <dbReference type="Proteomes" id="UP000192578"/>
    </source>
</evidence>
<feature type="signal peptide" evidence="1">
    <location>
        <begin position="1"/>
        <end position="24"/>
    </location>
</feature>
<comment type="caution">
    <text evidence="2">The sequence shown here is derived from an EMBL/GenBank/DDBJ whole genome shotgun (WGS) entry which is preliminary data.</text>
</comment>
<keyword evidence="3" id="KW-1185">Reference proteome</keyword>
<name>A0A9X6RKS9_HYPEX</name>
<proteinExistence type="predicted"/>
<dbReference type="AlphaFoldDB" id="A0A9X6RKS9"/>
<dbReference type="Proteomes" id="UP000192578">
    <property type="component" value="Unassembled WGS sequence"/>
</dbReference>
<evidence type="ECO:0000313" key="2">
    <source>
        <dbReference type="EMBL" id="OWA51439.1"/>
    </source>
</evidence>
<evidence type="ECO:0008006" key="4">
    <source>
        <dbReference type="Google" id="ProtNLM"/>
    </source>
</evidence>
<organism evidence="2 3">
    <name type="scientific">Hypsibius exemplaris</name>
    <name type="common">Freshwater tardigrade</name>
    <dbReference type="NCBI Taxonomy" id="2072580"/>
    <lineage>
        <taxon>Eukaryota</taxon>
        <taxon>Metazoa</taxon>
        <taxon>Ecdysozoa</taxon>
        <taxon>Tardigrada</taxon>
        <taxon>Eutardigrada</taxon>
        <taxon>Parachela</taxon>
        <taxon>Hypsibioidea</taxon>
        <taxon>Hypsibiidae</taxon>
        <taxon>Hypsibius</taxon>
    </lineage>
</organism>
<sequence>MASLARPLLILCGLVTLWASSCSADQLKCNMCNSLMGKNGYASDCSKNSDYHAMKCMGPEAYCMKLSGVYTVQNNGTANKDRKFVIEGEQRDCASTYNIGLFYGQNLNGELCADVNRTDVTLTEKQNSDDTYPNMSFVGKVCFCAGNECNMAAGTGSSLAILLSGLVVFTLHRFFI</sequence>
<dbReference type="EMBL" id="MTYJ01000227">
    <property type="protein sequence ID" value="OWA51439.1"/>
    <property type="molecule type" value="Genomic_DNA"/>
</dbReference>
<gene>
    <name evidence="2" type="ORF">BV898_15920</name>
</gene>
<dbReference type="PROSITE" id="PS51257">
    <property type="entry name" value="PROKAR_LIPOPROTEIN"/>
    <property type="match status" value="1"/>
</dbReference>
<keyword evidence="1" id="KW-0732">Signal</keyword>
<protein>
    <recommendedName>
        <fullName evidence="4">Protein quiver</fullName>
    </recommendedName>
</protein>
<reference evidence="3" key="1">
    <citation type="submission" date="2017-01" db="EMBL/GenBank/DDBJ databases">
        <title>Comparative genomics of anhydrobiosis in the tardigrade Hypsibius dujardini.</title>
        <authorList>
            <person name="Yoshida Y."/>
            <person name="Koutsovoulos G."/>
            <person name="Laetsch D."/>
            <person name="Stevens L."/>
            <person name="Kumar S."/>
            <person name="Horikawa D."/>
            <person name="Ishino K."/>
            <person name="Komine S."/>
            <person name="Tomita M."/>
            <person name="Blaxter M."/>
            <person name="Arakawa K."/>
        </authorList>
    </citation>
    <scope>NUCLEOTIDE SEQUENCE [LARGE SCALE GENOMIC DNA]</scope>
    <source>
        <strain evidence="3">Z151</strain>
    </source>
</reference>
<feature type="chain" id="PRO_5040814167" description="Protein quiver" evidence="1">
    <location>
        <begin position="25"/>
        <end position="176"/>
    </location>
</feature>
<evidence type="ECO:0000256" key="1">
    <source>
        <dbReference type="SAM" id="SignalP"/>
    </source>
</evidence>
<accession>A0A9X6RKS9</accession>